<dbReference type="AlphaFoldDB" id="A0A0A9GWQ8"/>
<proteinExistence type="predicted"/>
<reference evidence="1" key="2">
    <citation type="journal article" date="2015" name="Data Brief">
        <title>Shoot transcriptome of the giant reed, Arundo donax.</title>
        <authorList>
            <person name="Barrero R.A."/>
            <person name="Guerrero F.D."/>
            <person name="Moolhuijzen P."/>
            <person name="Goolsby J.A."/>
            <person name="Tidwell J."/>
            <person name="Bellgard S.E."/>
            <person name="Bellgard M.I."/>
        </authorList>
    </citation>
    <scope>NUCLEOTIDE SEQUENCE</scope>
    <source>
        <tissue evidence="1">Shoot tissue taken approximately 20 cm above the soil surface</tissue>
    </source>
</reference>
<sequence>MDGSPPVCHEPLIHYINSEVVGTRTLVSCSAEGPRTKASHLTCPPQLTTE</sequence>
<reference evidence="1" key="1">
    <citation type="submission" date="2014-09" db="EMBL/GenBank/DDBJ databases">
        <authorList>
            <person name="Magalhaes I.L.F."/>
            <person name="Oliveira U."/>
            <person name="Santos F.R."/>
            <person name="Vidigal T.H.D.A."/>
            <person name="Brescovit A.D."/>
            <person name="Santos A.J."/>
        </authorList>
    </citation>
    <scope>NUCLEOTIDE SEQUENCE</scope>
    <source>
        <tissue evidence="1">Shoot tissue taken approximately 20 cm above the soil surface</tissue>
    </source>
</reference>
<name>A0A0A9GWQ8_ARUDO</name>
<organism evidence="1">
    <name type="scientific">Arundo donax</name>
    <name type="common">Giant reed</name>
    <name type="synonym">Donax arundinaceus</name>
    <dbReference type="NCBI Taxonomy" id="35708"/>
    <lineage>
        <taxon>Eukaryota</taxon>
        <taxon>Viridiplantae</taxon>
        <taxon>Streptophyta</taxon>
        <taxon>Embryophyta</taxon>
        <taxon>Tracheophyta</taxon>
        <taxon>Spermatophyta</taxon>
        <taxon>Magnoliopsida</taxon>
        <taxon>Liliopsida</taxon>
        <taxon>Poales</taxon>
        <taxon>Poaceae</taxon>
        <taxon>PACMAD clade</taxon>
        <taxon>Arundinoideae</taxon>
        <taxon>Arundineae</taxon>
        <taxon>Arundo</taxon>
    </lineage>
</organism>
<evidence type="ECO:0000313" key="1">
    <source>
        <dbReference type="EMBL" id="JAE26996.1"/>
    </source>
</evidence>
<protein>
    <submittedName>
        <fullName evidence="1">Uncharacterized protein</fullName>
    </submittedName>
</protein>
<accession>A0A0A9GWQ8</accession>
<dbReference type="EMBL" id="GBRH01170900">
    <property type="protein sequence ID" value="JAE26996.1"/>
    <property type="molecule type" value="Transcribed_RNA"/>
</dbReference>